<reference evidence="2" key="1">
    <citation type="journal article" date="2019" name="Int. J. Syst. Evol. Microbiol.">
        <title>The Global Catalogue of Microorganisms (GCM) 10K type strain sequencing project: providing services to taxonomists for standard genome sequencing and annotation.</title>
        <authorList>
            <consortium name="The Broad Institute Genomics Platform"/>
            <consortium name="The Broad Institute Genome Sequencing Center for Infectious Disease"/>
            <person name="Wu L."/>
            <person name="Ma J."/>
        </authorList>
    </citation>
    <scope>NUCLEOTIDE SEQUENCE [LARGE SCALE GENOMIC DNA]</scope>
    <source>
        <strain evidence="2">JCM 5062</strain>
    </source>
</reference>
<protein>
    <recommendedName>
        <fullName evidence="3">Transposase</fullName>
    </recommendedName>
</protein>
<evidence type="ECO:0000313" key="2">
    <source>
        <dbReference type="Proteomes" id="UP001499942"/>
    </source>
</evidence>
<sequence>MTALEGSPAATCARTVPARFRRWTAALISRDDRVLVEKLFKGFVAVLATVCHLGCGDRQGPEDAGMAVR</sequence>
<comment type="caution">
    <text evidence="1">The sequence shown here is derived from an EMBL/GenBank/DDBJ whole genome shotgun (WGS) entry which is preliminary data.</text>
</comment>
<gene>
    <name evidence="1" type="ORF">GCM10010393_42240</name>
</gene>
<name>A0ABP5ZV73_9ACTN</name>
<dbReference type="EMBL" id="BAAASR010000022">
    <property type="protein sequence ID" value="GAA2505109.1"/>
    <property type="molecule type" value="Genomic_DNA"/>
</dbReference>
<evidence type="ECO:0008006" key="3">
    <source>
        <dbReference type="Google" id="ProtNLM"/>
    </source>
</evidence>
<proteinExistence type="predicted"/>
<accession>A0ABP5ZV73</accession>
<keyword evidence="2" id="KW-1185">Reference proteome</keyword>
<evidence type="ECO:0000313" key="1">
    <source>
        <dbReference type="EMBL" id="GAA2505109.1"/>
    </source>
</evidence>
<dbReference type="Proteomes" id="UP001499942">
    <property type="component" value="Unassembled WGS sequence"/>
</dbReference>
<organism evidence="1 2">
    <name type="scientific">Streptomyces gobitricini</name>
    <dbReference type="NCBI Taxonomy" id="68211"/>
    <lineage>
        <taxon>Bacteria</taxon>
        <taxon>Bacillati</taxon>
        <taxon>Actinomycetota</taxon>
        <taxon>Actinomycetes</taxon>
        <taxon>Kitasatosporales</taxon>
        <taxon>Streptomycetaceae</taxon>
        <taxon>Streptomyces</taxon>
    </lineage>
</organism>